<dbReference type="Proteomes" id="UP001187192">
    <property type="component" value="Unassembled WGS sequence"/>
</dbReference>
<dbReference type="PANTHER" id="PTHR10404">
    <property type="entry name" value="N-ACETYLATED-ALPHA-LINKED ACIDIC DIPEPTIDASE"/>
    <property type="match status" value="1"/>
</dbReference>
<comment type="caution">
    <text evidence="14">The sequence shown here is derived from an EMBL/GenBank/DDBJ whole genome shotgun (WGS) entry which is preliminary data.</text>
</comment>
<evidence type="ECO:0000259" key="11">
    <source>
        <dbReference type="Pfam" id="PF02225"/>
    </source>
</evidence>
<feature type="domain" description="Peptidase M28" evidence="13">
    <location>
        <begin position="319"/>
        <end position="505"/>
    </location>
</feature>
<keyword evidence="5 10" id="KW-0472">Membrane</keyword>
<comment type="catalytic activity">
    <reaction evidence="7">
        <text>Release of an unsubstituted, C-terminal glutamyl residue, typically from Ac-Asp-Glu or folylpoly-gamma-glutamates.</text>
        <dbReference type="EC" id="3.4.17.21"/>
    </reaction>
</comment>
<dbReference type="Pfam" id="PF04389">
    <property type="entry name" value="Peptidase_M28"/>
    <property type="match status" value="1"/>
</dbReference>
<evidence type="ECO:0000313" key="15">
    <source>
        <dbReference type="Proteomes" id="UP001187192"/>
    </source>
</evidence>
<comment type="subcellular location">
    <subcellularLocation>
        <location evidence="8">Endomembrane system</location>
        <topology evidence="8">Single-pass type II membrane protein</topology>
    </subcellularLocation>
</comment>
<dbReference type="SUPFAM" id="SSF47672">
    <property type="entry name" value="Transferrin receptor-like dimerisation domain"/>
    <property type="match status" value="1"/>
</dbReference>
<reference evidence="14" key="1">
    <citation type="submission" date="2023-07" db="EMBL/GenBank/DDBJ databases">
        <title>draft genome sequence of fig (Ficus carica).</title>
        <authorList>
            <person name="Takahashi T."/>
            <person name="Nishimura K."/>
        </authorList>
    </citation>
    <scope>NUCLEOTIDE SEQUENCE</scope>
</reference>
<dbReference type="CDD" id="cd08022">
    <property type="entry name" value="M28_PSMA_like"/>
    <property type="match status" value="1"/>
</dbReference>
<evidence type="ECO:0000256" key="8">
    <source>
        <dbReference type="ARBA" id="ARBA00060399"/>
    </source>
</evidence>
<dbReference type="PANTHER" id="PTHR10404:SF75">
    <property type="entry name" value="GLUTAMATE CARBOXYPEPTIDASE AMP1-RELATED"/>
    <property type="match status" value="1"/>
</dbReference>
<keyword evidence="15" id="KW-1185">Reference proteome</keyword>
<keyword evidence="3" id="KW-0735">Signal-anchor</keyword>
<evidence type="ECO:0000256" key="2">
    <source>
        <dbReference type="ARBA" id="ARBA00022692"/>
    </source>
</evidence>
<evidence type="ECO:0000256" key="6">
    <source>
        <dbReference type="ARBA" id="ARBA00023180"/>
    </source>
</evidence>
<dbReference type="InterPro" id="IPR003137">
    <property type="entry name" value="PA_domain"/>
</dbReference>
<dbReference type="Pfam" id="PF02225">
    <property type="entry name" value="PA"/>
    <property type="match status" value="1"/>
</dbReference>
<dbReference type="GO" id="GO:0004181">
    <property type="term" value="F:metallocarboxypeptidase activity"/>
    <property type="evidence" value="ECO:0007669"/>
    <property type="project" value="UniProtKB-EC"/>
</dbReference>
<accession>A0AA87ZSZ9</accession>
<name>A0AA87ZSZ9_FICCA</name>
<evidence type="ECO:0000313" key="14">
    <source>
        <dbReference type="EMBL" id="GMN39632.1"/>
    </source>
</evidence>
<dbReference type="AlphaFoldDB" id="A0AA87ZSZ9"/>
<dbReference type="InterPro" id="IPR039373">
    <property type="entry name" value="Peptidase_M28B"/>
</dbReference>
<evidence type="ECO:0000256" key="4">
    <source>
        <dbReference type="ARBA" id="ARBA00022989"/>
    </source>
</evidence>
<keyword evidence="6" id="KW-0325">Glycoprotein</keyword>
<dbReference type="SUPFAM" id="SSF53187">
    <property type="entry name" value="Zn-dependent exopeptidases"/>
    <property type="match status" value="1"/>
</dbReference>
<dbReference type="Gene3D" id="3.40.630.10">
    <property type="entry name" value="Zn peptidases"/>
    <property type="match status" value="1"/>
</dbReference>
<dbReference type="EC" id="3.4.17.21" evidence="9"/>
<gene>
    <name evidence="14" type="ORF">TIFTF001_008861</name>
</gene>
<sequence>MAQLWSKPPSTTATPKPPRPLWTFLLAVTLCILGFYTLHYAHSTPALSTSRTASLFLSAADNSTVAAFLRLLTLHPHLAGTKPSLLTTHFVLSHLASLGLRAHNVSYDALLSYPVHSSLTAHFSNGSSLTLPLSDAVAGSGVVKPYHAYSSSGSARAEPVFVNFGREEDYRALGELGVNVSGCVVLVRKGGGMSRAAAVERAERKGAAAVLIYAEGDRFRKGFERGTVMRGLGDPLSPGWAGVEGGERLGLDDHEVSRRFPKIPSLPLSFEDAEVILASLGGAPAPPEWRNSKVDRVGPGPTVVDFVYQGEKKVAKIHNVFAVIRGSEEPDRYVLLGNHRDAWTYGAVDPNSGTAALLDIARRFSLMMDSGWRPRRTIVLCSWDAEEFGMIGSTEWVEQNLLNLGSKAVAYLNVDCAVQGPGFFAGATPQLDNLLLEVIKKVEDPDLKGATMYQEWAASSENAIERLGRVDSDFAAFVHHAGIPSVDMYYGRDFPTYHTAFDSYDWMTNYGDPLFKRHVAVAGVWGLLALHLADDSILPFNYLSYAKQLKGYKDVLSNFLGGLVSLSPLTTSIQEFAWSAKEAEIEAQKLRDLETTSELIMLKKRALNDRLMLAERGFLDADGLDGRRWFKHLVSHLLLFLCSLGSKVFDLAHRGSSFPFEQIYGPPSDPESKLDVFPGIADAMSRTAKMSSSKKKAIIQHEIWRVARSIQRAASALRGELT</sequence>
<protein>
    <recommendedName>
        <fullName evidence="9">glutamate carboxypeptidase II</fullName>
        <ecNumber evidence="9">3.4.17.21</ecNumber>
    </recommendedName>
</protein>
<dbReference type="InterPro" id="IPR046450">
    <property type="entry name" value="PA_dom_sf"/>
</dbReference>
<evidence type="ECO:0000256" key="10">
    <source>
        <dbReference type="SAM" id="Phobius"/>
    </source>
</evidence>
<evidence type="ECO:0000256" key="9">
    <source>
        <dbReference type="ARBA" id="ARBA00066561"/>
    </source>
</evidence>
<evidence type="ECO:0000256" key="5">
    <source>
        <dbReference type="ARBA" id="ARBA00023136"/>
    </source>
</evidence>
<keyword evidence="4 10" id="KW-1133">Transmembrane helix</keyword>
<evidence type="ECO:0000259" key="13">
    <source>
        <dbReference type="Pfam" id="PF04389"/>
    </source>
</evidence>
<dbReference type="Pfam" id="PF04253">
    <property type="entry name" value="TFR_dimer"/>
    <property type="match status" value="1"/>
</dbReference>
<proteinExistence type="inferred from homology"/>
<dbReference type="FunFam" id="3.40.630.10:FF:000164">
    <property type="entry name" value="Os01g0740650 protein"/>
    <property type="match status" value="1"/>
</dbReference>
<evidence type="ECO:0000256" key="3">
    <source>
        <dbReference type="ARBA" id="ARBA00022968"/>
    </source>
</evidence>
<dbReference type="Gene3D" id="3.50.30.30">
    <property type="match status" value="1"/>
</dbReference>
<dbReference type="InterPro" id="IPR036757">
    <property type="entry name" value="TFR-like_dimer_dom_sf"/>
</dbReference>
<feature type="transmembrane region" description="Helical" evidence="10">
    <location>
        <begin position="21"/>
        <end position="41"/>
    </location>
</feature>
<comment type="similarity">
    <text evidence="1">Belongs to the peptidase M28 family. M28B subfamily.</text>
</comment>
<evidence type="ECO:0000259" key="12">
    <source>
        <dbReference type="Pfam" id="PF04253"/>
    </source>
</evidence>
<dbReference type="InterPro" id="IPR007365">
    <property type="entry name" value="TFR-like_dimer_dom"/>
</dbReference>
<organism evidence="14 15">
    <name type="scientific">Ficus carica</name>
    <name type="common">Common fig</name>
    <dbReference type="NCBI Taxonomy" id="3494"/>
    <lineage>
        <taxon>Eukaryota</taxon>
        <taxon>Viridiplantae</taxon>
        <taxon>Streptophyta</taxon>
        <taxon>Embryophyta</taxon>
        <taxon>Tracheophyta</taxon>
        <taxon>Spermatophyta</taxon>
        <taxon>Magnoliopsida</taxon>
        <taxon>eudicotyledons</taxon>
        <taxon>Gunneridae</taxon>
        <taxon>Pentapetalae</taxon>
        <taxon>rosids</taxon>
        <taxon>fabids</taxon>
        <taxon>Rosales</taxon>
        <taxon>Moraceae</taxon>
        <taxon>Ficeae</taxon>
        <taxon>Ficus</taxon>
    </lineage>
</organism>
<feature type="domain" description="Transferrin receptor-like dimerisation" evidence="12">
    <location>
        <begin position="564"/>
        <end position="717"/>
    </location>
</feature>
<dbReference type="SUPFAM" id="SSF52025">
    <property type="entry name" value="PA domain"/>
    <property type="match status" value="1"/>
</dbReference>
<evidence type="ECO:0000256" key="7">
    <source>
        <dbReference type="ARBA" id="ARBA00052003"/>
    </source>
</evidence>
<dbReference type="GO" id="GO:0012505">
    <property type="term" value="C:endomembrane system"/>
    <property type="evidence" value="ECO:0007669"/>
    <property type="project" value="UniProtKB-SubCell"/>
</dbReference>
<evidence type="ECO:0000256" key="1">
    <source>
        <dbReference type="ARBA" id="ARBA00005634"/>
    </source>
</evidence>
<feature type="domain" description="PA" evidence="11">
    <location>
        <begin position="166"/>
        <end position="222"/>
    </location>
</feature>
<dbReference type="InterPro" id="IPR007484">
    <property type="entry name" value="Peptidase_M28"/>
</dbReference>
<dbReference type="Gene3D" id="1.20.930.40">
    <property type="entry name" value="Transferrin receptor-like, dimerisation domain"/>
    <property type="match status" value="1"/>
</dbReference>
<keyword evidence="2 10" id="KW-0812">Transmembrane</keyword>
<dbReference type="EMBL" id="BTGU01000009">
    <property type="protein sequence ID" value="GMN39632.1"/>
    <property type="molecule type" value="Genomic_DNA"/>
</dbReference>